<feature type="transmembrane region" description="Helical" evidence="1">
    <location>
        <begin position="36"/>
        <end position="54"/>
    </location>
</feature>
<dbReference type="AlphaFoldDB" id="A0A6C0IZR8"/>
<dbReference type="EMBL" id="MN740297">
    <property type="protein sequence ID" value="QHT98871.1"/>
    <property type="molecule type" value="Genomic_DNA"/>
</dbReference>
<organism evidence="2">
    <name type="scientific">viral metagenome</name>
    <dbReference type="NCBI Taxonomy" id="1070528"/>
    <lineage>
        <taxon>unclassified sequences</taxon>
        <taxon>metagenomes</taxon>
        <taxon>organismal metagenomes</taxon>
    </lineage>
</organism>
<accession>A0A6C0IZR8</accession>
<feature type="transmembrane region" description="Helical" evidence="1">
    <location>
        <begin position="60"/>
        <end position="78"/>
    </location>
</feature>
<keyword evidence="1" id="KW-1133">Transmembrane helix</keyword>
<proteinExistence type="predicted"/>
<evidence type="ECO:0000313" key="2">
    <source>
        <dbReference type="EMBL" id="QHT98871.1"/>
    </source>
</evidence>
<feature type="transmembrane region" description="Helical" evidence="1">
    <location>
        <begin position="6"/>
        <end position="24"/>
    </location>
</feature>
<keyword evidence="1" id="KW-0812">Transmembrane</keyword>
<sequence length="123" mass="14154">MLNLILKGIITGILSSYLITIGLRPSIKYPEEILEIIDNLWVFLIILLINYYVFLWDVTIGLLLLISIISLVVDIIIFTEGGFLESIFDKDTKVKKLYDYALDKIDYTNIKKPVFSKCEKCTT</sequence>
<evidence type="ECO:0000256" key="1">
    <source>
        <dbReference type="SAM" id="Phobius"/>
    </source>
</evidence>
<protein>
    <submittedName>
        <fullName evidence="2">Uncharacterized protein</fullName>
    </submittedName>
</protein>
<name>A0A6C0IZR8_9ZZZZ</name>
<keyword evidence="1" id="KW-0472">Membrane</keyword>
<reference evidence="2" key="1">
    <citation type="journal article" date="2020" name="Nature">
        <title>Giant virus diversity and host interactions through global metagenomics.</title>
        <authorList>
            <person name="Schulz F."/>
            <person name="Roux S."/>
            <person name="Paez-Espino D."/>
            <person name="Jungbluth S."/>
            <person name="Walsh D.A."/>
            <person name="Denef V.J."/>
            <person name="McMahon K.D."/>
            <person name="Konstantinidis K.T."/>
            <person name="Eloe-Fadrosh E.A."/>
            <person name="Kyrpides N.C."/>
            <person name="Woyke T."/>
        </authorList>
    </citation>
    <scope>NUCLEOTIDE SEQUENCE</scope>
    <source>
        <strain evidence="2">GVMAG-M-3300025695-21</strain>
    </source>
</reference>